<dbReference type="PANTHER" id="PTHR43272:SF33">
    <property type="entry name" value="AMP-BINDING DOMAIN-CONTAINING PROTEIN-RELATED"/>
    <property type="match status" value="1"/>
</dbReference>
<feature type="domain" description="AMP-dependent synthetase/ligase" evidence="4">
    <location>
        <begin position="20"/>
        <end position="392"/>
    </location>
</feature>
<dbReference type="RefSeq" id="WP_369602136.1">
    <property type="nucleotide sequence ID" value="NZ_CP154858.1"/>
</dbReference>
<dbReference type="Pfam" id="PF00501">
    <property type="entry name" value="AMP-binding"/>
    <property type="match status" value="1"/>
</dbReference>
<dbReference type="SUPFAM" id="SSF56801">
    <property type="entry name" value="Acetyl-CoA synthetase-like"/>
    <property type="match status" value="1"/>
</dbReference>
<dbReference type="PANTHER" id="PTHR43272">
    <property type="entry name" value="LONG-CHAIN-FATTY-ACID--COA LIGASE"/>
    <property type="match status" value="1"/>
</dbReference>
<dbReference type="InterPro" id="IPR000873">
    <property type="entry name" value="AMP-dep_synth/lig_dom"/>
</dbReference>
<dbReference type="Pfam" id="PF23562">
    <property type="entry name" value="AMP-binding_C_3"/>
    <property type="match status" value="1"/>
</dbReference>
<dbReference type="GO" id="GO:0004467">
    <property type="term" value="F:long-chain fatty acid-CoA ligase activity"/>
    <property type="evidence" value="ECO:0007669"/>
    <property type="project" value="UniProtKB-EC"/>
</dbReference>
<protein>
    <submittedName>
        <fullName evidence="5">AMP-binding protein</fullName>
    </submittedName>
</protein>
<dbReference type="InterPro" id="IPR042099">
    <property type="entry name" value="ANL_N_sf"/>
</dbReference>
<dbReference type="KEGG" id="tcd:AAIA72_03940"/>
<accession>A0AB39UYU8</accession>
<dbReference type="AlphaFoldDB" id="A0AB39UYU8"/>
<dbReference type="InterPro" id="IPR020845">
    <property type="entry name" value="AMP-binding_CS"/>
</dbReference>
<organism evidence="5">
    <name type="scientific">Thermohahella caldifontis</name>
    <dbReference type="NCBI Taxonomy" id="3142973"/>
    <lineage>
        <taxon>Bacteria</taxon>
        <taxon>Pseudomonadati</taxon>
        <taxon>Pseudomonadota</taxon>
        <taxon>Gammaproteobacteria</taxon>
        <taxon>Oceanospirillales</taxon>
        <taxon>Hahellaceae</taxon>
        <taxon>Thermohahella</taxon>
    </lineage>
</organism>
<comment type="catalytic activity">
    <reaction evidence="3">
        <text>a long-chain fatty acid + ATP + CoA = a long-chain fatty acyl-CoA + AMP + diphosphate</text>
        <dbReference type="Rhea" id="RHEA:15421"/>
        <dbReference type="ChEBI" id="CHEBI:30616"/>
        <dbReference type="ChEBI" id="CHEBI:33019"/>
        <dbReference type="ChEBI" id="CHEBI:57287"/>
        <dbReference type="ChEBI" id="CHEBI:57560"/>
        <dbReference type="ChEBI" id="CHEBI:83139"/>
        <dbReference type="ChEBI" id="CHEBI:456215"/>
        <dbReference type="EC" id="6.2.1.3"/>
    </reaction>
    <physiologicalReaction direction="left-to-right" evidence="3">
        <dbReference type="Rhea" id="RHEA:15422"/>
    </physiologicalReaction>
</comment>
<evidence type="ECO:0000256" key="1">
    <source>
        <dbReference type="ARBA" id="ARBA00022741"/>
    </source>
</evidence>
<evidence type="ECO:0000259" key="4">
    <source>
        <dbReference type="Pfam" id="PF00501"/>
    </source>
</evidence>
<proteinExistence type="predicted"/>
<gene>
    <name evidence="5" type="ORF">AAIA72_03940</name>
</gene>
<sequence>MNAQAHPQVALKTPLQMFYHWEKQKGDKTYFTQPVGNGQVEEYSWKRVGDEARRMAAYLRSLNLPEGSRIGIVSKNCAHWIMSDLAIWMAGHISVPLYPTLSAETVRQIMEHSESKVLFVGKLDDWDNMKDGVPSDVHCISYPLSPPNDFPTWNDLIREHQPIQDSPSRKLDELATIVYTSGSTGAPKGVMLSFYAMSYAAQGVVHELNITEDERMLSYLPLSHVFERFVVEMGSLAKGFHLFFAESLDTFVQDLQRARPTLFLSVPRIWTKFQAGVLDKMPAEKLDRLLKIPLVNRLVRKKILTKLGLQHVKFAGSGSAPLSQDILQWYRKLGLELLEGYGMSENFAYSHMTKPGRTRVGYVGEPLPGVECKIAPDGEVLVKSPASMMGYYKAPELTAESFTEDGFLKTGDLGEIDEMGRLKLTGRKKELFKTSKGKYVAPAPIENQLVSHPAVEMVCVAGADYPQPHCLVMLADDAFARRDDPQFRKEFEESFGKLLKEVNQRVDPHERLAFAVVVKDQWLIENNFLTPTMKMKRNVIEEAYKPFTDDWYAKRQTIIWQ</sequence>
<keyword evidence="2" id="KW-0067">ATP-binding</keyword>
<dbReference type="GO" id="GO:0016020">
    <property type="term" value="C:membrane"/>
    <property type="evidence" value="ECO:0007669"/>
    <property type="project" value="TreeGrafter"/>
</dbReference>
<dbReference type="PROSITE" id="PS00455">
    <property type="entry name" value="AMP_BINDING"/>
    <property type="match status" value="1"/>
</dbReference>
<dbReference type="Gene3D" id="3.40.50.12780">
    <property type="entry name" value="N-terminal domain of ligase-like"/>
    <property type="match status" value="1"/>
</dbReference>
<reference evidence="5" key="1">
    <citation type="submission" date="2024-05" db="EMBL/GenBank/DDBJ databases">
        <title>Genome sequencing of novel strain.</title>
        <authorList>
            <person name="Ganbat D."/>
            <person name="Ganbat S."/>
            <person name="Lee S.-J."/>
        </authorList>
    </citation>
    <scope>NUCLEOTIDE SEQUENCE</scope>
    <source>
        <strain evidence="5">SMD15-11</strain>
    </source>
</reference>
<evidence type="ECO:0000256" key="2">
    <source>
        <dbReference type="ARBA" id="ARBA00022840"/>
    </source>
</evidence>
<dbReference type="GO" id="GO:0005524">
    <property type="term" value="F:ATP binding"/>
    <property type="evidence" value="ECO:0007669"/>
    <property type="project" value="UniProtKB-KW"/>
</dbReference>
<name>A0AB39UYU8_9GAMM</name>
<dbReference type="Gene3D" id="3.30.300.30">
    <property type="match status" value="1"/>
</dbReference>
<evidence type="ECO:0000313" key="5">
    <source>
        <dbReference type="EMBL" id="XDT73140.1"/>
    </source>
</evidence>
<keyword evidence="1" id="KW-0547">Nucleotide-binding</keyword>
<dbReference type="EMBL" id="CP154858">
    <property type="protein sequence ID" value="XDT73140.1"/>
    <property type="molecule type" value="Genomic_DNA"/>
</dbReference>
<evidence type="ECO:0000256" key="3">
    <source>
        <dbReference type="ARBA" id="ARBA00024484"/>
    </source>
</evidence>
<dbReference type="InterPro" id="IPR045851">
    <property type="entry name" value="AMP-bd_C_sf"/>
</dbReference>